<dbReference type="Pfam" id="PF00244">
    <property type="entry name" value="14-3-3"/>
    <property type="match status" value="1"/>
</dbReference>
<feature type="site" description="Interaction with phosphoserine on interacting protein" evidence="2">
    <location>
        <position position="73"/>
    </location>
</feature>
<dbReference type="Proteomes" id="UP000241890">
    <property type="component" value="Unassembled WGS sequence"/>
</dbReference>
<comment type="similarity">
    <text evidence="1">Belongs to the 14-3-3 family.</text>
</comment>
<evidence type="ECO:0000313" key="4">
    <source>
        <dbReference type="EMBL" id="GBG34947.1"/>
    </source>
</evidence>
<dbReference type="CDD" id="cd08774">
    <property type="entry name" value="14-3-3"/>
    <property type="match status" value="1"/>
</dbReference>
<keyword evidence="5" id="KW-1185">Reference proteome</keyword>
<evidence type="ECO:0000313" key="5">
    <source>
        <dbReference type="Proteomes" id="UP000241890"/>
    </source>
</evidence>
<dbReference type="InterPro" id="IPR036815">
    <property type="entry name" value="14-3-3_dom_sf"/>
</dbReference>
<evidence type="ECO:0000259" key="3">
    <source>
        <dbReference type="SMART" id="SM00101"/>
    </source>
</evidence>
<dbReference type="OrthoDB" id="10260625at2759"/>
<dbReference type="PIRSF" id="PIRSF000868">
    <property type="entry name" value="14-3-3"/>
    <property type="match status" value="1"/>
</dbReference>
<sequence>MMQQGHGGGELRHLSREALVRLAHLAEHAERWEDMVRFVKLLAQKAQHDKQELSVEERNLLSVAFKQRVGALRQSWRTLTAIAHNTFDVAPPHAGMNMVKELQGEELSDYIRQLETELETACAEALTLLRETLLQQAGAPESRVFCYKIMGDYYRYLAEFTRNEHRQKASAEALKAYSEAQTIAEELPPTNTLRLGLALNLSVFYHEIVQDYKRAKEIAQVALDGANSEIDQIQASEDYRDASLILQLIKDNLQLWITEEEEQLEHVQMMED</sequence>
<dbReference type="Gene3D" id="1.20.190.20">
    <property type="entry name" value="14-3-3 domain"/>
    <property type="match status" value="1"/>
</dbReference>
<dbReference type="SMART" id="SM00101">
    <property type="entry name" value="14_3_3"/>
    <property type="match status" value="1"/>
</dbReference>
<evidence type="ECO:0000256" key="2">
    <source>
        <dbReference type="PIRSR" id="PIRSR000868-1"/>
    </source>
</evidence>
<organism evidence="4 5">
    <name type="scientific">Hondaea fermentalgiana</name>
    <dbReference type="NCBI Taxonomy" id="2315210"/>
    <lineage>
        <taxon>Eukaryota</taxon>
        <taxon>Sar</taxon>
        <taxon>Stramenopiles</taxon>
        <taxon>Bigyra</taxon>
        <taxon>Labyrinthulomycetes</taxon>
        <taxon>Thraustochytrida</taxon>
        <taxon>Thraustochytriidae</taxon>
        <taxon>Hondaea</taxon>
    </lineage>
</organism>
<dbReference type="PRINTS" id="PR00305">
    <property type="entry name" value="1433ZETA"/>
</dbReference>
<accession>A0A2R5GVT7</accession>
<dbReference type="InterPro" id="IPR023410">
    <property type="entry name" value="14-3-3_domain"/>
</dbReference>
<comment type="caution">
    <text evidence="4">The sequence shown here is derived from an EMBL/GenBank/DDBJ whole genome shotgun (WGS) entry which is preliminary data.</text>
</comment>
<dbReference type="InParanoid" id="A0A2R5GVT7"/>
<dbReference type="PANTHER" id="PTHR18860">
    <property type="entry name" value="14-3-3 PROTEIN"/>
    <property type="match status" value="1"/>
</dbReference>
<dbReference type="InterPro" id="IPR000308">
    <property type="entry name" value="14-3-3"/>
</dbReference>
<dbReference type="EMBL" id="BEYU01000236">
    <property type="protein sequence ID" value="GBG34947.1"/>
    <property type="molecule type" value="Genomic_DNA"/>
</dbReference>
<feature type="domain" description="14-3-3" evidence="3">
    <location>
        <begin position="16"/>
        <end position="267"/>
    </location>
</feature>
<reference evidence="4 5" key="1">
    <citation type="submission" date="2017-12" db="EMBL/GenBank/DDBJ databases">
        <title>Sequencing, de novo assembly and annotation of complete genome of a new Thraustochytrid species, strain FCC1311.</title>
        <authorList>
            <person name="Sedici K."/>
            <person name="Godart F."/>
            <person name="Aiese Cigliano R."/>
            <person name="Sanseverino W."/>
            <person name="Barakat M."/>
            <person name="Ortet P."/>
            <person name="Marechal E."/>
            <person name="Cagnac O."/>
            <person name="Amato A."/>
        </authorList>
    </citation>
    <scope>NUCLEOTIDE SEQUENCE [LARGE SCALE GENOMIC DNA]</scope>
</reference>
<feature type="site" description="Interaction with phosphoserine on interacting protein" evidence="2">
    <location>
        <position position="155"/>
    </location>
</feature>
<evidence type="ECO:0000256" key="1">
    <source>
        <dbReference type="ARBA" id="ARBA00006141"/>
    </source>
</evidence>
<proteinExistence type="inferred from homology"/>
<protein>
    <submittedName>
        <fullName evidence="4">14-3-3-like protein</fullName>
    </submittedName>
</protein>
<gene>
    <name evidence="4" type="ORF">FCC1311_111702</name>
</gene>
<dbReference type="AlphaFoldDB" id="A0A2R5GVT7"/>
<dbReference type="SUPFAM" id="SSF48445">
    <property type="entry name" value="14-3-3 protein"/>
    <property type="match status" value="1"/>
</dbReference>
<name>A0A2R5GVT7_9STRA</name>